<proteinExistence type="predicted"/>
<reference evidence="3" key="1">
    <citation type="submission" date="2014-12" db="EMBL/GenBank/DDBJ databases">
        <title>Insight into the proteome of Arion vulgaris.</title>
        <authorList>
            <person name="Aradska J."/>
            <person name="Bulat T."/>
            <person name="Smidak R."/>
            <person name="Sarate P."/>
            <person name="Gangsoo J."/>
            <person name="Sialana F."/>
            <person name="Bilban M."/>
            <person name="Lubec G."/>
        </authorList>
    </citation>
    <scope>NUCLEOTIDE SEQUENCE</scope>
    <source>
        <tissue evidence="3">Skin</tissue>
    </source>
</reference>
<feature type="non-terminal residue" evidence="3">
    <location>
        <position position="1"/>
    </location>
</feature>
<dbReference type="Gene3D" id="2.60.120.40">
    <property type="match status" value="1"/>
</dbReference>
<evidence type="ECO:0000313" key="2">
    <source>
        <dbReference type="EMBL" id="CEK92689.1"/>
    </source>
</evidence>
<dbReference type="InterPro" id="IPR008983">
    <property type="entry name" value="Tumour_necrosis_fac-like_dom"/>
</dbReference>
<sequence>LETERPGPTVGFSACLPSSIFADMKSAALVLRDFVYCMTNNENNFNTTTGVFTAPLDGLYVACLSLECQDKLNCYFIIKKQPCLLQSHSNKCNQCSIAEISKSEDTNSACVFRSVKMKAGEKLSVICGNDVAEISCYLKVMFACFKID</sequence>
<dbReference type="Pfam" id="PF00386">
    <property type="entry name" value="C1q"/>
    <property type="match status" value="1"/>
</dbReference>
<dbReference type="EMBL" id="HACG01045824">
    <property type="protein sequence ID" value="CEK92689.1"/>
    <property type="molecule type" value="Transcribed_RNA"/>
</dbReference>
<dbReference type="EMBL" id="HACG01045825">
    <property type="protein sequence ID" value="CEK92690.1"/>
    <property type="molecule type" value="Transcribed_RNA"/>
</dbReference>
<evidence type="ECO:0000313" key="3">
    <source>
        <dbReference type="EMBL" id="CEK92690.1"/>
    </source>
</evidence>
<dbReference type="SUPFAM" id="SSF49842">
    <property type="entry name" value="TNF-like"/>
    <property type="match status" value="1"/>
</dbReference>
<evidence type="ECO:0000259" key="1">
    <source>
        <dbReference type="Pfam" id="PF00386"/>
    </source>
</evidence>
<gene>
    <name evidence="3" type="primary">ORF189673</name>
    <name evidence="2" type="synonym">ORF189670</name>
</gene>
<organism evidence="3">
    <name type="scientific">Arion vulgaris</name>
    <dbReference type="NCBI Taxonomy" id="1028688"/>
    <lineage>
        <taxon>Eukaryota</taxon>
        <taxon>Metazoa</taxon>
        <taxon>Spiralia</taxon>
        <taxon>Lophotrochozoa</taxon>
        <taxon>Mollusca</taxon>
        <taxon>Gastropoda</taxon>
        <taxon>Heterobranchia</taxon>
        <taxon>Euthyneura</taxon>
        <taxon>Panpulmonata</taxon>
        <taxon>Eupulmonata</taxon>
        <taxon>Stylommatophora</taxon>
        <taxon>Helicina</taxon>
        <taxon>Arionoidea</taxon>
        <taxon>Arionidae</taxon>
        <taxon>Arion</taxon>
    </lineage>
</organism>
<name>A0A0B7BKJ9_9EUPU</name>
<dbReference type="InterPro" id="IPR001073">
    <property type="entry name" value="C1q_dom"/>
</dbReference>
<dbReference type="AlphaFoldDB" id="A0A0B7BKJ9"/>
<feature type="domain" description="C1q" evidence="1">
    <location>
        <begin position="34"/>
        <end position="81"/>
    </location>
</feature>
<protein>
    <recommendedName>
        <fullName evidence="1">C1q domain-containing protein</fullName>
    </recommendedName>
</protein>
<accession>A0A0B7BKJ9</accession>